<feature type="transmembrane region" description="Helical" evidence="9">
    <location>
        <begin position="351"/>
        <end position="373"/>
    </location>
</feature>
<dbReference type="AlphaFoldDB" id="A0A6I1FPB8"/>
<feature type="transmembrane region" description="Helical" evidence="9">
    <location>
        <begin position="433"/>
        <end position="454"/>
    </location>
</feature>
<dbReference type="PROSITE" id="PS50283">
    <property type="entry name" value="NA_SOLUT_SYMP_3"/>
    <property type="match status" value="1"/>
</dbReference>
<keyword evidence="6 9" id="KW-1133">Transmembrane helix</keyword>
<evidence type="ECO:0000256" key="9">
    <source>
        <dbReference type="SAM" id="Phobius"/>
    </source>
</evidence>
<comment type="caution">
    <text evidence="10">The sequence shown here is derived from an EMBL/GenBank/DDBJ whole genome shotgun (WGS) entry which is preliminary data.</text>
</comment>
<feature type="transmembrane region" description="Helical" evidence="9">
    <location>
        <begin position="44"/>
        <end position="67"/>
    </location>
</feature>
<dbReference type="CDD" id="cd11479">
    <property type="entry name" value="SLC5sbd_u3"/>
    <property type="match status" value="1"/>
</dbReference>
<evidence type="ECO:0000256" key="5">
    <source>
        <dbReference type="ARBA" id="ARBA00022692"/>
    </source>
</evidence>
<feature type="transmembrane region" description="Helical" evidence="9">
    <location>
        <begin position="408"/>
        <end position="427"/>
    </location>
</feature>
<evidence type="ECO:0000256" key="6">
    <source>
        <dbReference type="ARBA" id="ARBA00022989"/>
    </source>
</evidence>
<evidence type="ECO:0000313" key="10">
    <source>
        <dbReference type="EMBL" id="KAB7708274.1"/>
    </source>
</evidence>
<dbReference type="GO" id="GO:0046942">
    <property type="term" value="P:carboxylic acid transport"/>
    <property type="evidence" value="ECO:0007669"/>
    <property type="project" value="UniProtKB-ARBA"/>
</dbReference>
<accession>A0A6I1FPB8</accession>
<comment type="similarity">
    <text evidence="2 8">Belongs to the sodium:solute symporter (SSF) (TC 2.A.21) family.</text>
</comment>
<dbReference type="Proteomes" id="UP000429595">
    <property type="component" value="Unassembled WGS sequence"/>
</dbReference>
<dbReference type="PANTHER" id="PTHR48086">
    <property type="entry name" value="SODIUM/PROLINE SYMPORTER-RELATED"/>
    <property type="match status" value="1"/>
</dbReference>
<feature type="transmembrane region" description="Helical" evidence="9">
    <location>
        <begin position="178"/>
        <end position="197"/>
    </location>
</feature>
<dbReference type="GO" id="GO:0005886">
    <property type="term" value="C:plasma membrane"/>
    <property type="evidence" value="ECO:0007669"/>
    <property type="project" value="TreeGrafter"/>
</dbReference>
<feature type="transmembrane region" description="Helical" evidence="9">
    <location>
        <begin position="259"/>
        <end position="284"/>
    </location>
</feature>
<evidence type="ECO:0000256" key="3">
    <source>
        <dbReference type="ARBA" id="ARBA00022448"/>
    </source>
</evidence>
<dbReference type="InterPro" id="IPR038377">
    <property type="entry name" value="Na/Glc_symporter_sf"/>
</dbReference>
<evidence type="ECO:0000256" key="1">
    <source>
        <dbReference type="ARBA" id="ARBA00004141"/>
    </source>
</evidence>
<feature type="transmembrane region" description="Helical" evidence="9">
    <location>
        <begin position="304"/>
        <end position="330"/>
    </location>
</feature>
<proteinExistence type="inferred from homology"/>
<reference evidence="10 11" key="1">
    <citation type="submission" date="2019-10" db="EMBL/GenBank/DDBJ databases">
        <title>Bacillus aerolatum sp. nov., isolated from bioaerosol of sport playgrounds.</title>
        <authorList>
            <person name="Chen P."/>
            <person name="Zhang G."/>
        </authorList>
    </citation>
    <scope>NUCLEOTIDE SEQUENCE [LARGE SCALE GENOMIC DNA]</scope>
    <source>
        <strain evidence="10 11">CX253</strain>
    </source>
</reference>
<dbReference type="PANTHER" id="PTHR48086:SF7">
    <property type="entry name" value="SODIUM-SOLUTE SYMPORTER-RELATED"/>
    <property type="match status" value="1"/>
</dbReference>
<evidence type="ECO:0000313" key="11">
    <source>
        <dbReference type="Proteomes" id="UP000429595"/>
    </source>
</evidence>
<dbReference type="EMBL" id="WEIO01000002">
    <property type="protein sequence ID" value="KAB7708274.1"/>
    <property type="molecule type" value="Genomic_DNA"/>
</dbReference>
<dbReference type="Gene3D" id="1.20.1730.10">
    <property type="entry name" value="Sodium/glucose cotransporter"/>
    <property type="match status" value="1"/>
</dbReference>
<sequence>MNSLDILVMVAYFAVIVFFGVWGARRAKTAEDYAVAGRNLGMRLYLACVAALIIGGGSTLGTATLAYESGISGMWYLLGIGTGMVLLGVFFAKKIHGQKVTTMSEMLEKRFNVEARIISSLVSCTYTFMLTVGQVAGMGTVLHVWLGWDLALSMIVGGGAVLFYTVLGGMWSISMTDIIQLVIMTAGIFFVMLPISLSKVGGWTALHEQIPSAYFEWNSIGAAFILKSLLLYTLSIVVGQDMWQRLFTARTSKIAKYGLLGAAGYAYLYAIAVSIIGMCAFALLPQLDNPQDAFAAIAEATLPAGLFGIVVASVLSALMSTASGTLIATSTTIVNDIIIRFTKQDLNDKRVLMVSRMTTLTIGVISIILALWIQSVLVALDTAFAILSGSLFFPIVLGFFWKKTTAKAAFYSILSSSVVVVIGLILYGSSSVIPILCGLGVSLITIVSMSYLTAPSQELEMEGLDADIKG</sequence>
<evidence type="ECO:0000256" key="7">
    <source>
        <dbReference type="ARBA" id="ARBA00023136"/>
    </source>
</evidence>
<dbReference type="GO" id="GO:0022857">
    <property type="term" value="F:transmembrane transporter activity"/>
    <property type="evidence" value="ECO:0007669"/>
    <property type="project" value="InterPro"/>
</dbReference>
<dbReference type="InterPro" id="IPR001734">
    <property type="entry name" value="Na/solute_symporter"/>
</dbReference>
<dbReference type="PROSITE" id="PS00456">
    <property type="entry name" value="NA_SOLUT_SYMP_1"/>
    <property type="match status" value="1"/>
</dbReference>
<comment type="subcellular location">
    <subcellularLocation>
        <location evidence="1">Membrane</location>
        <topology evidence="1">Multi-pass membrane protein</topology>
    </subcellularLocation>
</comment>
<keyword evidence="7 9" id="KW-0472">Membrane</keyword>
<keyword evidence="4" id="KW-1003">Cell membrane</keyword>
<feature type="transmembrane region" description="Helical" evidence="9">
    <location>
        <begin position="6"/>
        <end position="24"/>
    </location>
</feature>
<evidence type="ECO:0000256" key="2">
    <source>
        <dbReference type="ARBA" id="ARBA00006434"/>
    </source>
</evidence>
<name>A0A6I1FPB8_9BACI</name>
<dbReference type="InterPro" id="IPR050277">
    <property type="entry name" value="Sodium:Solute_Symporter"/>
</dbReference>
<keyword evidence="3" id="KW-0813">Transport</keyword>
<evidence type="ECO:0000256" key="4">
    <source>
        <dbReference type="ARBA" id="ARBA00022475"/>
    </source>
</evidence>
<dbReference type="InterPro" id="IPR018212">
    <property type="entry name" value="Na/solute_symporter_CS"/>
</dbReference>
<feature type="transmembrane region" description="Helical" evidence="9">
    <location>
        <begin position="113"/>
        <end position="133"/>
    </location>
</feature>
<feature type="transmembrane region" description="Helical" evidence="9">
    <location>
        <begin position="145"/>
        <end position="166"/>
    </location>
</feature>
<protein>
    <submittedName>
        <fullName evidence="10">Sodium:solute symporter</fullName>
    </submittedName>
</protein>
<gene>
    <name evidence="10" type="ORF">F9802_06125</name>
</gene>
<feature type="transmembrane region" description="Helical" evidence="9">
    <location>
        <begin position="217"/>
        <end position="238"/>
    </location>
</feature>
<dbReference type="RefSeq" id="WP_152150259.1">
    <property type="nucleotide sequence ID" value="NZ_WEIO01000002.1"/>
</dbReference>
<organism evidence="10 11">
    <name type="scientific">Bacillus aerolatus</name>
    <dbReference type="NCBI Taxonomy" id="2653354"/>
    <lineage>
        <taxon>Bacteria</taxon>
        <taxon>Bacillati</taxon>
        <taxon>Bacillota</taxon>
        <taxon>Bacilli</taxon>
        <taxon>Bacillales</taxon>
        <taxon>Bacillaceae</taxon>
        <taxon>Bacillus</taxon>
    </lineage>
</organism>
<evidence type="ECO:0000256" key="8">
    <source>
        <dbReference type="RuleBase" id="RU362091"/>
    </source>
</evidence>
<keyword evidence="11" id="KW-1185">Reference proteome</keyword>
<feature type="transmembrane region" description="Helical" evidence="9">
    <location>
        <begin position="73"/>
        <end position="92"/>
    </location>
</feature>
<dbReference type="Pfam" id="PF00474">
    <property type="entry name" value="SSF"/>
    <property type="match status" value="1"/>
</dbReference>
<keyword evidence="5 9" id="KW-0812">Transmembrane</keyword>
<feature type="transmembrane region" description="Helical" evidence="9">
    <location>
        <begin position="379"/>
        <end position="401"/>
    </location>
</feature>